<dbReference type="EMBL" id="CADCTQ010000637">
    <property type="protein sequence ID" value="CAA9334932.1"/>
    <property type="molecule type" value="Genomic_DNA"/>
</dbReference>
<name>A0A6J4LJI0_9SPHI</name>
<accession>A0A6J4LJI0</accession>
<sequence length="50" mass="5282">MRSGPGCKGLAAWVTKNDLPAASPIFAYITAGVLLLVRVRGVKPGRCRLT</sequence>
<keyword evidence="1" id="KW-1133">Transmembrane helix</keyword>
<proteinExistence type="predicted"/>
<keyword evidence="1" id="KW-0812">Transmembrane</keyword>
<gene>
    <name evidence="2" type="ORF">AVDCRST_MAG56-7623</name>
</gene>
<organism evidence="2">
    <name type="scientific">uncultured Cytophagales bacterium</name>
    <dbReference type="NCBI Taxonomy" id="158755"/>
    <lineage>
        <taxon>Bacteria</taxon>
        <taxon>Pseudomonadati</taxon>
        <taxon>Bacteroidota</taxon>
        <taxon>Sphingobacteriia</taxon>
        <taxon>Sphingobacteriales</taxon>
        <taxon>environmental samples</taxon>
    </lineage>
</organism>
<evidence type="ECO:0000313" key="2">
    <source>
        <dbReference type="EMBL" id="CAA9334932.1"/>
    </source>
</evidence>
<dbReference type="AlphaFoldDB" id="A0A6J4LJI0"/>
<feature type="transmembrane region" description="Helical" evidence="1">
    <location>
        <begin position="20"/>
        <end position="39"/>
    </location>
</feature>
<evidence type="ECO:0000256" key="1">
    <source>
        <dbReference type="SAM" id="Phobius"/>
    </source>
</evidence>
<reference evidence="2" key="1">
    <citation type="submission" date="2020-02" db="EMBL/GenBank/DDBJ databases">
        <authorList>
            <person name="Meier V. D."/>
        </authorList>
    </citation>
    <scope>NUCLEOTIDE SEQUENCE</scope>
    <source>
        <strain evidence="2">AVDCRST_MAG56</strain>
    </source>
</reference>
<keyword evidence="1" id="KW-0472">Membrane</keyword>
<protein>
    <submittedName>
        <fullName evidence="2">Uncharacterized protein</fullName>
    </submittedName>
</protein>